<dbReference type="InterPro" id="IPR029058">
    <property type="entry name" value="AB_hydrolase_fold"/>
</dbReference>
<accession>A0ABD1EEE3</accession>
<gene>
    <name evidence="7" type="ORF">ABEB36_012102</name>
</gene>
<evidence type="ECO:0000313" key="7">
    <source>
        <dbReference type="EMBL" id="KAL1491516.1"/>
    </source>
</evidence>
<protein>
    <recommendedName>
        <fullName evidence="6">Lipase domain-containing protein</fullName>
    </recommendedName>
</protein>
<dbReference type="Gene3D" id="3.40.50.1820">
    <property type="entry name" value="alpha/beta hydrolase"/>
    <property type="match status" value="1"/>
</dbReference>
<dbReference type="InterPro" id="IPR013818">
    <property type="entry name" value="Lipase"/>
</dbReference>
<evidence type="ECO:0000256" key="4">
    <source>
        <dbReference type="RuleBase" id="RU004262"/>
    </source>
</evidence>
<feature type="chain" id="PRO_5044743646" description="Lipase domain-containing protein" evidence="5">
    <location>
        <begin position="20"/>
        <end position="360"/>
    </location>
</feature>
<dbReference type="EMBL" id="JBDJPC010000009">
    <property type="protein sequence ID" value="KAL1491516.1"/>
    <property type="molecule type" value="Genomic_DNA"/>
</dbReference>
<keyword evidence="3" id="KW-0964">Secreted</keyword>
<comment type="subcellular location">
    <subcellularLocation>
        <location evidence="1">Secreted</location>
    </subcellularLocation>
</comment>
<name>A0ABD1EEE3_HYPHA</name>
<dbReference type="Proteomes" id="UP001566132">
    <property type="component" value="Unassembled WGS sequence"/>
</dbReference>
<keyword evidence="8" id="KW-1185">Reference proteome</keyword>
<proteinExistence type="inferred from homology"/>
<dbReference type="InterPro" id="IPR000734">
    <property type="entry name" value="TAG_lipase"/>
</dbReference>
<dbReference type="GO" id="GO:0005576">
    <property type="term" value="C:extracellular region"/>
    <property type="evidence" value="ECO:0007669"/>
    <property type="project" value="UniProtKB-SubCell"/>
</dbReference>
<keyword evidence="5" id="KW-0732">Signal</keyword>
<organism evidence="7 8">
    <name type="scientific">Hypothenemus hampei</name>
    <name type="common">Coffee berry borer</name>
    <dbReference type="NCBI Taxonomy" id="57062"/>
    <lineage>
        <taxon>Eukaryota</taxon>
        <taxon>Metazoa</taxon>
        <taxon>Ecdysozoa</taxon>
        <taxon>Arthropoda</taxon>
        <taxon>Hexapoda</taxon>
        <taxon>Insecta</taxon>
        <taxon>Pterygota</taxon>
        <taxon>Neoptera</taxon>
        <taxon>Endopterygota</taxon>
        <taxon>Coleoptera</taxon>
        <taxon>Polyphaga</taxon>
        <taxon>Cucujiformia</taxon>
        <taxon>Curculionidae</taxon>
        <taxon>Scolytinae</taxon>
        <taxon>Hypothenemus</taxon>
    </lineage>
</organism>
<evidence type="ECO:0000256" key="2">
    <source>
        <dbReference type="ARBA" id="ARBA00010701"/>
    </source>
</evidence>
<evidence type="ECO:0000256" key="3">
    <source>
        <dbReference type="ARBA" id="ARBA00022525"/>
    </source>
</evidence>
<comment type="similarity">
    <text evidence="2 4">Belongs to the AB hydrolase superfamily. Lipase family.</text>
</comment>
<evidence type="ECO:0000256" key="5">
    <source>
        <dbReference type="SAM" id="SignalP"/>
    </source>
</evidence>
<dbReference type="PRINTS" id="PR00821">
    <property type="entry name" value="TAGLIPASE"/>
</dbReference>
<reference evidence="7 8" key="1">
    <citation type="submission" date="2024-05" db="EMBL/GenBank/DDBJ databases">
        <title>Genetic variation in Jamaican populations of the coffee berry borer (Hypothenemus hampei).</title>
        <authorList>
            <person name="Errbii M."/>
            <person name="Myrie A."/>
        </authorList>
    </citation>
    <scope>NUCLEOTIDE SEQUENCE [LARGE SCALE GENOMIC DNA]</scope>
    <source>
        <strain evidence="7">JA-Hopewell-2020-01-JO</strain>
        <tissue evidence="7">Whole body</tissue>
    </source>
</reference>
<dbReference type="Pfam" id="PF00151">
    <property type="entry name" value="Lipase"/>
    <property type="match status" value="1"/>
</dbReference>
<evidence type="ECO:0000259" key="6">
    <source>
        <dbReference type="Pfam" id="PF00151"/>
    </source>
</evidence>
<sequence length="360" mass="39781">MRCLRICLLLAFLEGRTIALHLLFGECPVYIYERCIHPEAVKFTLSVPLSNGSTALDLDPLDPELPAEFNPLIPIKMVVHGYGGLEVDTSTSNVSKAYQDVGYNVIIVDWKQLAQIPCYTTAYLNTWYVGQCISILMVSLVPLGVDPTRIHVVGFSLGAHVSGLAGNNLQKALGTSFYRITGLDPALPFFATLKNDWKLDKSDADFVDVIHTSAGTFGKVEATGHVDFYVNGGSLQPACQSRKYPPLCSHIMAGLYFAESIRNSLSGGNSFIARKCDNVAHYVLGLCNSMENMAIMGENVYYIVCTTLGLEERIIWKLAINLHTLWVSSRTETARSQTVKIFSSNWTKNLRSSLKSFVNY</sequence>
<evidence type="ECO:0000313" key="8">
    <source>
        <dbReference type="Proteomes" id="UP001566132"/>
    </source>
</evidence>
<dbReference type="PANTHER" id="PTHR11610:SF178">
    <property type="entry name" value="LIPASE MEMBER H-A-LIKE PROTEIN"/>
    <property type="match status" value="1"/>
</dbReference>
<evidence type="ECO:0000256" key="1">
    <source>
        <dbReference type="ARBA" id="ARBA00004613"/>
    </source>
</evidence>
<dbReference type="AlphaFoldDB" id="A0ABD1EEE3"/>
<dbReference type="PANTHER" id="PTHR11610">
    <property type="entry name" value="LIPASE"/>
    <property type="match status" value="1"/>
</dbReference>
<feature type="signal peptide" evidence="5">
    <location>
        <begin position="1"/>
        <end position="19"/>
    </location>
</feature>
<dbReference type="SUPFAM" id="SSF53474">
    <property type="entry name" value="alpha/beta-Hydrolases"/>
    <property type="match status" value="1"/>
</dbReference>
<feature type="domain" description="Lipase" evidence="6">
    <location>
        <begin position="68"/>
        <end position="297"/>
    </location>
</feature>
<comment type="caution">
    <text evidence="7">The sequence shown here is derived from an EMBL/GenBank/DDBJ whole genome shotgun (WGS) entry which is preliminary data.</text>
</comment>